<organism evidence="5 6">
    <name type="scientific">Ornithinimicrobium cryptoxanthini</name>
    <dbReference type="NCBI Taxonomy" id="2934161"/>
    <lineage>
        <taxon>Bacteria</taxon>
        <taxon>Bacillati</taxon>
        <taxon>Actinomycetota</taxon>
        <taxon>Actinomycetes</taxon>
        <taxon>Micrococcales</taxon>
        <taxon>Ornithinimicrobiaceae</taxon>
        <taxon>Ornithinimicrobium</taxon>
    </lineage>
</organism>
<dbReference type="InterPro" id="IPR036052">
    <property type="entry name" value="TrpB-like_PALP_sf"/>
</dbReference>
<evidence type="ECO:0000313" key="6">
    <source>
        <dbReference type="Proteomes" id="UP001056535"/>
    </source>
</evidence>
<comment type="cofactor">
    <cofactor evidence="1">
        <name>pyridoxal 5'-phosphate</name>
        <dbReference type="ChEBI" id="CHEBI:597326"/>
    </cofactor>
</comment>
<evidence type="ECO:0000256" key="2">
    <source>
        <dbReference type="ARBA" id="ARBA00022898"/>
    </source>
</evidence>
<dbReference type="SUPFAM" id="SSF53686">
    <property type="entry name" value="Tryptophan synthase beta subunit-like PLP-dependent enzymes"/>
    <property type="match status" value="1"/>
</dbReference>
<gene>
    <name evidence="5" type="ORF">NF557_08050</name>
</gene>
<dbReference type="PANTHER" id="PTHR42937:SF1">
    <property type="entry name" value="DIAMINOPROPIONATE AMMONIA-LYASE"/>
    <property type="match status" value="1"/>
</dbReference>
<evidence type="ECO:0000259" key="4">
    <source>
        <dbReference type="Pfam" id="PF00291"/>
    </source>
</evidence>
<evidence type="ECO:0000256" key="3">
    <source>
        <dbReference type="SAM" id="MobiDB-lite"/>
    </source>
</evidence>
<dbReference type="Proteomes" id="UP001056535">
    <property type="component" value="Chromosome"/>
</dbReference>
<keyword evidence="2" id="KW-0663">Pyridoxal phosphate</keyword>
<reference evidence="5" key="1">
    <citation type="submission" date="2022-06" db="EMBL/GenBank/DDBJ databases">
        <title>Ornithinimicrobium JY.X270.</title>
        <authorList>
            <person name="Huang Y."/>
        </authorList>
    </citation>
    <scope>NUCLEOTIDE SEQUENCE</scope>
    <source>
        <strain evidence="5">JY.X270</strain>
    </source>
</reference>
<sequence>MGLVERLTYIGHPRLRGDVAWAANARAFHRSLPDYVPTPLITLPHLASSVEIGRLLVKSEVGRFGLPSFKILGASYATAVTVQRFLREYGEEPALTAESLRTALSRVGEAATPTLSTATDGNHGRAVARAAQWLGIDAKVFVPSSVSKTAQQAIIDEGATLQILPGDYDEAVEVARSFAASTPNVLLVQDTSWPGYHDVPELIVNGYTTLFDELLEQADRTQPLLLVVPIGVGSLAMAALQFAASQTQVSVLGVEPDVAPSVTTSLLAGAIVSVATRPTIMAGLNCGTISYDAWPWLRDGLSASVTVNDVEVAGAVHDLARAGVDSGPCGAATLAGLRVAAADEPMRDALKLDPETSVILLSTESRSANPLPDGGLLEEDK</sequence>
<accession>A0ABY4YMI5</accession>
<dbReference type="Pfam" id="PF00291">
    <property type="entry name" value="PALP"/>
    <property type="match status" value="1"/>
</dbReference>
<evidence type="ECO:0000256" key="1">
    <source>
        <dbReference type="ARBA" id="ARBA00001933"/>
    </source>
</evidence>
<evidence type="ECO:0000313" key="5">
    <source>
        <dbReference type="EMBL" id="USQ78013.1"/>
    </source>
</evidence>
<name>A0ABY4YMI5_9MICO</name>
<dbReference type="Gene3D" id="3.40.50.1100">
    <property type="match status" value="2"/>
</dbReference>
<dbReference type="GO" id="GO:0008838">
    <property type="term" value="F:diaminopropionate ammonia-lyase activity"/>
    <property type="evidence" value="ECO:0007669"/>
    <property type="project" value="UniProtKB-EC"/>
</dbReference>
<proteinExistence type="predicted"/>
<feature type="region of interest" description="Disordered" evidence="3">
    <location>
        <begin position="362"/>
        <end position="381"/>
    </location>
</feature>
<protein>
    <submittedName>
        <fullName evidence="5">Diaminopropionate ammonia-lyase</fullName>
        <ecNumber evidence="5">4.3.1.15</ecNumber>
    </submittedName>
</protein>
<dbReference type="PANTHER" id="PTHR42937">
    <property type="match status" value="1"/>
</dbReference>
<dbReference type="NCBIfam" id="NF006058">
    <property type="entry name" value="PRK08206.1"/>
    <property type="match status" value="1"/>
</dbReference>
<dbReference type="InterPro" id="IPR001926">
    <property type="entry name" value="TrpB-like_PALP"/>
</dbReference>
<keyword evidence="5" id="KW-0456">Lyase</keyword>
<keyword evidence="6" id="KW-1185">Reference proteome</keyword>
<dbReference type="EMBL" id="CP099490">
    <property type="protein sequence ID" value="USQ78013.1"/>
    <property type="molecule type" value="Genomic_DNA"/>
</dbReference>
<feature type="domain" description="Tryptophan synthase beta chain-like PALP" evidence="4">
    <location>
        <begin position="35"/>
        <end position="350"/>
    </location>
</feature>
<dbReference type="RefSeq" id="WP_252624021.1">
    <property type="nucleotide sequence ID" value="NZ_CP099490.1"/>
</dbReference>
<dbReference type="EC" id="4.3.1.15" evidence="5"/>